<name>A0A8S1CFD1_9INSE</name>
<accession>A0A8S1CFD1</accession>
<dbReference type="AlphaFoldDB" id="A0A8S1CFD1"/>
<reference evidence="1 2" key="1">
    <citation type="submission" date="2020-04" db="EMBL/GenBank/DDBJ databases">
        <authorList>
            <person name="Alioto T."/>
            <person name="Alioto T."/>
            <person name="Gomez Garrido J."/>
        </authorList>
    </citation>
    <scope>NUCLEOTIDE SEQUENCE [LARGE SCALE GENOMIC DNA]</scope>
</reference>
<comment type="caution">
    <text evidence="1">The sequence shown here is derived from an EMBL/GenBank/DDBJ whole genome shotgun (WGS) entry which is preliminary data.</text>
</comment>
<protein>
    <submittedName>
        <fullName evidence="1">Uncharacterized protein</fullName>
    </submittedName>
</protein>
<evidence type="ECO:0000313" key="2">
    <source>
        <dbReference type="Proteomes" id="UP000494165"/>
    </source>
</evidence>
<gene>
    <name evidence="1" type="ORF">CLODIP_2_CD02044</name>
</gene>
<evidence type="ECO:0000313" key="1">
    <source>
        <dbReference type="EMBL" id="CAB3367655.1"/>
    </source>
</evidence>
<dbReference type="Proteomes" id="UP000494165">
    <property type="component" value="Unassembled WGS sequence"/>
</dbReference>
<proteinExistence type="predicted"/>
<keyword evidence="2" id="KW-1185">Reference proteome</keyword>
<sequence length="116" mass="12757">MGNARQQHQQALLLAERVFDSSNVLTSPEKIISALLLHNERCWSGHSGLTSNQHTAGCQIIVLILFELSSGTDEAPSQKLKVEEESALQQGQHGRSRFRALTFRKEVCGVCSLLLG</sequence>
<organism evidence="1 2">
    <name type="scientific">Cloeon dipterum</name>
    <dbReference type="NCBI Taxonomy" id="197152"/>
    <lineage>
        <taxon>Eukaryota</taxon>
        <taxon>Metazoa</taxon>
        <taxon>Ecdysozoa</taxon>
        <taxon>Arthropoda</taxon>
        <taxon>Hexapoda</taxon>
        <taxon>Insecta</taxon>
        <taxon>Pterygota</taxon>
        <taxon>Palaeoptera</taxon>
        <taxon>Ephemeroptera</taxon>
        <taxon>Pisciforma</taxon>
        <taxon>Baetidae</taxon>
        <taxon>Cloeon</taxon>
    </lineage>
</organism>
<dbReference type="EMBL" id="CADEPI010000032">
    <property type="protein sequence ID" value="CAB3367655.1"/>
    <property type="molecule type" value="Genomic_DNA"/>
</dbReference>